<reference evidence="1" key="1">
    <citation type="submission" date="2024-09" db="EMBL/GenBank/DDBJ databases">
        <title>Draft Genome Sequences of Neofusicoccum parvum.</title>
        <authorList>
            <person name="Ashida A."/>
            <person name="Camagna M."/>
            <person name="Tanaka A."/>
            <person name="Takemoto D."/>
        </authorList>
    </citation>
    <scope>NUCLEOTIDE SEQUENCE</scope>
    <source>
        <strain evidence="1">PPO83</strain>
    </source>
</reference>
<sequence>MAQLLTQANGGPSVAFHTQATLPAPGAGEVIVRFLAAPINPLDLLVLANAYPAKPSFTHTNGEPIPGYDGVGEVEQCGPGVTTLSPGDTVIPARFGIGTWRTRAVLPAAALLQLAARPADPALAAVLRITVAPAYFLVEDMAPLRPGDWIAQNAGAGAIAQLVAQFARRRGARVLSVVRDRGADELAAVRRALLAVGVDAVVTESEMAAAGGQGRRVTLALDSVHGASGQRLVKALAPGGTYVQLGFLGGGKEQLPLDARDLFGRQLTMKAFRGSYQLGLRSEDEQRGLFDWFVDLFNSGELQAPPLGFEPVEWVAADGEGAGKDVVQAVVRAQEARLGQRKQILLFKH</sequence>
<dbReference type="Proteomes" id="UP001165186">
    <property type="component" value="Unassembled WGS sequence"/>
</dbReference>
<evidence type="ECO:0000313" key="1">
    <source>
        <dbReference type="EMBL" id="GME52110.1"/>
    </source>
</evidence>
<accession>A0ACB5SQB9</accession>
<keyword evidence="2" id="KW-1185">Reference proteome</keyword>
<organism evidence="1 2">
    <name type="scientific">Neofusicoccum parvum</name>
    <dbReference type="NCBI Taxonomy" id="310453"/>
    <lineage>
        <taxon>Eukaryota</taxon>
        <taxon>Fungi</taxon>
        <taxon>Dikarya</taxon>
        <taxon>Ascomycota</taxon>
        <taxon>Pezizomycotina</taxon>
        <taxon>Dothideomycetes</taxon>
        <taxon>Dothideomycetes incertae sedis</taxon>
        <taxon>Botryosphaeriales</taxon>
        <taxon>Botryosphaeriaceae</taxon>
        <taxon>Neofusicoccum</taxon>
    </lineage>
</organism>
<gene>
    <name evidence="1" type="primary">g6995</name>
    <name evidence="1" type="ORF">NpPPO83_00006995</name>
</gene>
<protein>
    <submittedName>
        <fullName evidence="1">Uncharacterized protein</fullName>
    </submittedName>
</protein>
<name>A0ACB5SQB9_9PEZI</name>
<comment type="caution">
    <text evidence="1">The sequence shown here is derived from an EMBL/GenBank/DDBJ whole genome shotgun (WGS) entry which is preliminary data.</text>
</comment>
<proteinExistence type="predicted"/>
<evidence type="ECO:0000313" key="2">
    <source>
        <dbReference type="Proteomes" id="UP001165186"/>
    </source>
</evidence>
<dbReference type="EMBL" id="BSXG01000183">
    <property type="protein sequence ID" value="GME52110.1"/>
    <property type="molecule type" value="Genomic_DNA"/>
</dbReference>